<dbReference type="FunFam" id="3.30.420.40:FF:000007">
    <property type="entry name" value="Glycerol kinase"/>
    <property type="match status" value="1"/>
</dbReference>
<feature type="binding site" evidence="9">
    <location>
        <position position="14"/>
    </location>
    <ligand>
        <name>ATP</name>
        <dbReference type="ChEBI" id="CHEBI:30616"/>
    </ligand>
</feature>
<feature type="binding site" evidence="9">
    <location>
        <position position="412"/>
    </location>
    <ligand>
        <name>ADP</name>
        <dbReference type="ChEBI" id="CHEBI:456216"/>
    </ligand>
</feature>
<comment type="similarity">
    <text evidence="2 9">Belongs to the FGGY kinase family.</text>
</comment>
<evidence type="ECO:0000256" key="4">
    <source>
        <dbReference type="ARBA" id="ARBA00022741"/>
    </source>
</evidence>
<evidence type="ECO:0000256" key="5">
    <source>
        <dbReference type="ARBA" id="ARBA00022777"/>
    </source>
</evidence>
<feature type="binding site" evidence="9">
    <location>
        <position position="12"/>
    </location>
    <ligand>
        <name>ATP</name>
        <dbReference type="ChEBI" id="CHEBI:30616"/>
    </ligand>
</feature>
<feature type="domain" description="Carbohydrate kinase FGGY C-terminal" evidence="11">
    <location>
        <begin position="265"/>
        <end position="449"/>
    </location>
</feature>
<evidence type="ECO:0000259" key="10">
    <source>
        <dbReference type="Pfam" id="PF00370"/>
    </source>
</evidence>
<dbReference type="InterPro" id="IPR005999">
    <property type="entry name" value="Glycerol_kin"/>
</dbReference>
<evidence type="ECO:0000256" key="3">
    <source>
        <dbReference type="ARBA" id="ARBA00022679"/>
    </source>
</evidence>
<feature type="binding site" evidence="9">
    <location>
        <position position="82"/>
    </location>
    <ligand>
        <name>glycerol</name>
        <dbReference type="ChEBI" id="CHEBI:17754"/>
    </ligand>
</feature>
<feature type="binding site" evidence="9">
    <location>
        <position position="138"/>
    </location>
    <ligand>
        <name>sn-glycerol 3-phosphate</name>
        <dbReference type="ChEBI" id="CHEBI:57597"/>
    </ligand>
</feature>
<dbReference type="InterPro" id="IPR018484">
    <property type="entry name" value="FGGY_N"/>
</dbReference>
<dbReference type="InterPro" id="IPR000577">
    <property type="entry name" value="Carb_kinase_FGGY"/>
</dbReference>
<evidence type="ECO:0000256" key="8">
    <source>
        <dbReference type="ARBA" id="ARBA00052101"/>
    </source>
</evidence>
<dbReference type="CDD" id="cd07786">
    <property type="entry name" value="FGGY_EcGK_like"/>
    <property type="match status" value="1"/>
</dbReference>
<keyword evidence="6 9" id="KW-0319">Glycerol metabolism</keyword>
<feature type="binding site" evidence="9">
    <location>
        <position position="12"/>
    </location>
    <ligand>
        <name>ADP</name>
        <dbReference type="ChEBI" id="CHEBI:456216"/>
    </ligand>
</feature>
<dbReference type="GO" id="GO:0004370">
    <property type="term" value="F:glycerol kinase activity"/>
    <property type="evidence" value="ECO:0007669"/>
    <property type="project" value="UniProtKB-UniRule"/>
</dbReference>
<dbReference type="InterPro" id="IPR018483">
    <property type="entry name" value="Carb_kinase_FGGY_CS"/>
</dbReference>
<feature type="binding site" evidence="9">
    <location>
        <position position="316"/>
    </location>
    <ligand>
        <name>ATP</name>
        <dbReference type="ChEBI" id="CHEBI:30616"/>
    </ligand>
</feature>
<feature type="binding site" evidence="9">
    <location>
        <position position="312"/>
    </location>
    <ligand>
        <name>ADP</name>
        <dbReference type="ChEBI" id="CHEBI:456216"/>
    </ligand>
</feature>
<feature type="binding site" evidence="9">
    <location>
        <position position="247"/>
    </location>
    <ligand>
        <name>sn-glycerol 3-phosphate</name>
        <dbReference type="ChEBI" id="CHEBI:57597"/>
    </ligand>
</feature>
<comment type="function">
    <text evidence="9">Key enzyme in the regulation of glycerol uptake and metabolism. Catalyzes the phosphorylation of glycerol to yield sn-glycerol 3-phosphate.</text>
</comment>
<feature type="binding site" evidence="9">
    <location>
        <position position="412"/>
    </location>
    <ligand>
        <name>ATP</name>
        <dbReference type="ChEBI" id="CHEBI:30616"/>
    </ligand>
</feature>
<comment type="caution">
    <text evidence="12">The sequence shown here is derived from an EMBL/GenBank/DDBJ whole genome shotgun (WGS) entry which is preliminary data.</text>
</comment>
<dbReference type="NCBIfam" id="TIGR01311">
    <property type="entry name" value="glycerol_kin"/>
    <property type="match status" value="1"/>
</dbReference>
<dbReference type="SUPFAM" id="SSF53067">
    <property type="entry name" value="Actin-like ATPase domain"/>
    <property type="match status" value="2"/>
</dbReference>
<dbReference type="OrthoDB" id="9805576at2"/>
<dbReference type="EC" id="2.7.1.30" evidence="9"/>
<keyword evidence="4 9" id="KW-0547">Nucleotide-binding</keyword>
<feature type="binding site" evidence="9">
    <location>
        <position position="16"/>
    </location>
    <ligand>
        <name>ADP</name>
        <dbReference type="ChEBI" id="CHEBI:456216"/>
    </ligand>
</feature>
<evidence type="ECO:0000313" key="12">
    <source>
        <dbReference type="EMBL" id="GFZ78026.1"/>
    </source>
</evidence>
<comment type="catalytic activity">
    <reaction evidence="8 9">
        <text>glycerol + ATP = sn-glycerol 3-phosphate + ADP + H(+)</text>
        <dbReference type="Rhea" id="RHEA:21644"/>
        <dbReference type="ChEBI" id="CHEBI:15378"/>
        <dbReference type="ChEBI" id="CHEBI:17754"/>
        <dbReference type="ChEBI" id="CHEBI:30616"/>
        <dbReference type="ChEBI" id="CHEBI:57597"/>
        <dbReference type="ChEBI" id="CHEBI:456216"/>
        <dbReference type="EC" id="2.7.1.30"/>
    </reaction>
</comment>
<keyword evidence="5 9" id="KW-0418">Kinase</keyword>
<dbReference type="GO" id="GO:0006072">
    <property type="term" value="P:glycerol-3-phosphate metabolic process"/>
    <property type="evidence" value="ECO:0007669"/>
    <property type="project" value="InterPro"/>
</dbReference>
<dbReference type="FunFam" id="3.30.420.40:FF:000008">
    <property type="entry name" value="Glycerol kinase"/>
    <property type="match status" value="1"/>
</dbReference>
<feature type="binding site" evidence="9">
    <location>
        <position position="12"/>
    </location>
    <ligand>
        <name>sn-glycerol 3-phosphate</name>
        <dbReference type="ChEBI" id="CHEBI:57597"/>
    </ligand>
</feature>
<evidence type="ECO:0000256" key="1">
    <source>
        <dbReference type="ARBA" id="ARBA00005190"/>
    </source>
</evidence>
<dbReference type="Proteomes" id="UP000627715">
    <property type="component" value="Unassembled WGS sequence"/>
</dbReference>
<feature type="binding site" evidence="9">
    <location>
        <position position="83"/>
    </location>
    <ligand>
        <name>glycerol</name>
        <dbReference type="ChEBI" id="CHEBI:17754"/>
    </ligand>
</feature>
<keyword evidence="13" id="KW-1185">Reference proteome</keyword>
<feature type="binding site" evidence="9">
    <location>
        <position position="138"/>
    </location>
    <ligand>
        <name>glycerol</name>
        <dbReference type="ChEBI" id="CHEBI:17754"/>
    </ligand>
</feature>
<feature type="binding site" evidence="9">
    <location>
        <position position="312"/>
    </location>
    <ligand>
        <name>ATP</name>
        <dbReference type="ChEBI" id="CHEBI:30616"/>
    </ligand>
</feature>
<evidence type="ECO:0000259" key="11">
    <source>
        <dbReference type="Pfam" id="PF02782"/>
    </source>
</evidence>
<name>A0A916VJI2_9GAMM</name>
<dbReference type="NCBIfam" id="NF000756">
    <property type="entry name" value="PRK00047.1"/>
    <property type="match status" value="1"/>
</dbReference>
<dbReference type="Gene3D" id="3.30.420.40">
    <property type="match status" value="2"/>
</dbReference>
<gene>
    <name evidence="12" type="primary">glpK1</name>
    <name evidence="9" type="synonym">glpK</name>
    <name evidence="12" type="ORF">GCM10011403_21330</name>
</gene>
<evidence type="ECO:0000256" key="2">
    <source>
        <dbReference type="ARBA" id="ARBA00009156"/>
    </source>
</evidence>
<feature type="binding site" evidence="9">
    <location>
        <position position="269"/>
    </location>
    <ligand>
        <name>ADP</name>
        <dbReference type="ChEBI" id="CHEBI:456216"/>
    </ligand>
</feature>
<feature type="binding site" evidence="9">
    <location>
        <position position="247"/>
    </location>
    <ligand>
        <name>glycerol</name>
        <dbReference type="ChEBI" id="CHEBI:17754"/>
    </ligand>
</feature>
<dbReference type="PROSITE" id="PS00933">
    <property type="entry name" value="FGGY_KINASES_1"/>
    <property type="match status" value="1"/>
</dbReference>
<keyword evidence="7 9" id="KW-0067">ATP-binding</keyword>
<reference evidence="12" key="1">
    <citation type="journal article" date="2014" name="Int. J. Syst. Evol. Microbiol.">
        <title>Complete genome sequence of Corynebacterium casei LMG S-19264T (=DSM 44701T), isolated from a smear-ripened cheese.</title>
        <authorList>
            <consortium name="US DOE Joint Genome Institute (JGI-PGF)"/>
            <person name="Walter F."/>
            <person name="Albersmeier A."/>
            <person name="Kalinowski J."/>
            <person name="Ruckert C."/>
        </authorList>
    </citation>
    <scope>NUCLEOTIDE SEQUENCE</scope>
    <source>
        <strain evidence="12">CGMCC 1.15425</strain>
    </source>
</reference>
<feature type="binding site" evidence="9">
    <location>
        <position position="416"/>
    </location>
    <ligand>
        <name>ADP</name>
        <dbReference type="ChEBI" id="CHEBI:456216"/>
    </ligand>
</feature>
<evidence type="ECO:0000256" key="6">
    <source>
        <dbReference type="ARBA" id="ARBA00022798"/>
    </source>
</evidence>
<dbReference type="InterPro" id="IPR018485">
    <property type="entry name" value="FGGY_C"/>
</dbReference>
<sequence>MEKYLLAIDQGTTSSRAILFATTGEAIAIGRYAYEQHYPADGWVEHEPEDIWRTTLRSCQDAISRADLDVGSIAAIGITNQRETTVLWHRKTGKAVHRAIVWQDRRTAEFCDNLQRNLIAEGNPDWIQEKTGLLPDPYFSASKLAWLLENVPGAREEAEAGNLAFGTVDCFLLWHLTGGKVHATDASNASRTMLFNIHTQNWDDELLSRFNIPDSILPEVKNSADDFGSTDARLFGRKIPITAMIGDQQSATVGQGCLSTGMTKSTYGTGSFLLMNTGEKAIQSDHRLLTTVAYRLQGKTSYALEGSIFMAGATMQWLRDKLRLFDDTAQSEALARQAQPGLPVMMVPAFTGLGAPWWDADARAAIYGLTRDAGIPELVAAALMSVCFQTKDLQKAMESDGLRPTTLRVDGGMSANNLMLQNLADLLGCEVSRPKITETTALGAAFLAGLHCGLFNSLGDIESLWQQDRAFTPTKDKDWRDHHYNRWLDAIARTRSQHGRGS</sequence>
<evidence type="ECO:0000256" key="9">
    <source>
        <dbReference type="HAMAP-Rule" id="MF_00186"/>
    </source>
</evidence>
<dbReference type="AlphaFoldDB" id="A0A916VJI2"/>
<dbReference type="Pfam" id="PF02782">
    <property type="entry name" value="FGGY_C"/>
    <property type="match status" value="1"/>
</dbReference>
<evidence type="ECO:0000313" key="13">
    <source>
        <dbReference type="Proteomes" id="UP000627715"/>
    </source>
</evidence>
<dbReference type="PIRSF" id="PIRSF000538">
    <property type="entry name" value="GlpK"/>
    <property type="match status" value="1"/>
</dbReference>
<comment type="activity regulation">
    <text evidence="9">Inhibited by fructose 1,6-bisphosphate (FBP).</text>
</comment>
<dbReference type="HAMAP" id="MF_00186">
    <property type="entry name" value="Glycerol_kin"/>
    <property type="match status" value="1"/>
</dbReference>
<dbReference type="GO" id="GO:0019563">
    <property type="term" value="P:glycerol catabolic process"/>
    <property type="evidence" value="ECO:0007669"/>
    <property type="project" value="UniProtKB-UniRule"/>
</dbReference>
<feature type="binding site" evidence="9">
    <location>
        <position position="83"/>
    </location>
    <ligand>
        <name>sn-glycerol 3-phosphate</name>
        <dbReference type="ChEBI" id="CHEBI:57597"/>
    </ligand>
</feature>
<keyword evidence="3 9" id="KW-0808">Transferase</keyword>
<dbReference type="Pfam" id="PF00370">
    <property type="entry name" value="FGGY_N"/>
    <property type="match status" value="1"/>
</dbReference>
<accession>A0A916VJI2</accession>
<proteinExistence type="inferred from homology"/>
<feature type="binding site" evidence="9">
    <location>
        <position position="82"/>
    </location>
    <ligand>
        <name>sn-glycerol 3-phosphate</name>
        <dbReference type="ChEBI" id="CHEBI:57597"/>
    </ligand>
</feature>
<dbReference type="EMBL" id="BMIY01000009">
    <property type="protein sequence ID" value="GFZ78026.1"/>
    <property type="molecule type" value="Genomic_DNA"/>
</dbReference>
<comment type="pathway">
    <text evidence="1 9">Polyol metabolism; glycerol degradation via glycerol kinase pathway; sn-glycerol 3-phosphate from glycerol: step 1/1.</text>
</comment>
<dbReference type="InterPro" id="IPR043129">
    <property type="entry name" value="ATPase_NBD"/>
</dbReference>
<evidence type="ECO:0000256" key="7">
    <source>
        <dbReference type="ARBA" id="ARBA00022840"/>
    </source>
</evidence>
<dbReference type="GO" id="GO:0005829">
    <property type="term" value="C:cytosol"/>
    <property type="evidence" value="ECO:0007669"/>
    <property type="project" value="TreeGrafter"/>
</dbReference>
<feature type="binding site" evidence="9">
    <location>
        <position position="269"/>
    </location>
    <ligand>
        <name>ATP</name>
        <dbReference type="ChEBI" id="CHEBI:30616"/>
    </ligand>
</feature>
<dbReference type="GO" id="GO:0005524">
    <property type="term" value="F:ATP binding"/>
    <property type="evidence" value="ECO:0007669"/>
    <property type="project" value="UniProtKB-UniRule"/>
</dbReference>
<reference evidence="12" key="2">
    <citation type="submission" date="2020-09" db="EMBL/GenBank/DDBJ databases">
        <authorList>
            <person name="Sun Q."/>
            <person name="Zhou Y."/>
        </authorList>
    </citation>
    <scope>NUCLEOTIDE SEQUENCE</scope>
    <source>
        <strain evidence="12">CGMCC 1.15425</strain>
    </source>
</reference>
<organism evidence="12 13">
    <name type="scientific">Pseudohongiella nitratireducens</name>
    <dbReference type="NCBI Taxonomy" id="1768907"/>
    <lineage>
        <taxon>Bacteria</taxon>
        <taxon>Pseudomonadati</taxon>
        <taxon>Pseudomonadota</taxon>
        <taxon>Gammaproteobacteria</taxon>
        <taxon>Pseudomonadales</taxon>
        <taxon>Pseudohongiellaceae</taxon>
        <taxon>Pseudohongiella</taxon>
    </lineage>
</organism>
<feature type="binding site" evidence="9">
    <location>
        <position position="248"/>
    </location>
    <ligand>
        <name>glycerol</name>
        <dbReference type="ChEBI" id="CHEBI:17754"/>
    </ligand>
</feature>
<dbReference type="PANTHER" id="PTHR10196">
    <property type="entry name" value="SUGAR KINASE"/>
    <property type="match status" value="1"/>
</dbReference>
<dbReference type="PANTHER" id="PTHR10196:SF78">
    <property type="entry name" value="GLYCEROL KINASE"/>
    <property type="match status" value="1"/>
</dbReference>
<feature type="binding site" evidence="9">
    <location>
        <position position="13"/>
    </location>
    <ligand>
        <name>ATP</name>
        <dbReference type="ChEBI" id="CHEBI:30616"/>
    </ligand>
</feature>
<feature type="domain" description="Carbohydrate kinase FGGY N-terminal" evidence="10">
    <location>
        <begin position="4"/>
        <end position="254"/>
    </location>
</feature>
<dbReference type="RefSeq" id="WP_068810467.1">
    <property type="nucleotide sequence ID" value="NZ_BMIY01000009.1"/>
</dbReference>
<protein>
    <recommendedName>
        <fullName evidence="9">Glycerol kinase</fullName>
        <ecNumber evidence="9">2.7.1.30</ecNumber>
    </recommendedName>
    <alternativeName>
        <fullName evidence="9">ATP:glycerol 3-phosphotransferase</fullName>
    </alternativeName>
    <alternativeName>
        <fullName evidence="9">Glycerokinase</fullName>
        <shortName evidence="9">GK</shortName>
    </alternativeName>
</protein>